<dbReference type="AlphaFoldDB" id="A0A9N7UEQ8"/>
<accession>A0A9N7UEQ8</accession>
<protein>
    <submittedName>
        <fullName evidence="1">Uncharacterized protein</fullName>
    </submittedName>
</protein>
<dbReference type="EMBL" id="CADEAL010001252">
    <property type="protein sequence ID" value="CAB1430629.1"/>
    <property type="molecule type" value="Genomic_DNA"/>
</dbReference>
<evidence type="ECO:0000313" key="1">
    <source>
        <dbReference type="EMBL" id="CAB1430629.1"/>
    </source>
</evidence>
<name>A0A9N7UEQ8_PLEPL</name>
<evidence type="ECO:0000313" key="2">
    <source>
        <dbReference type="Proteomes" id="UP001153269"/>
    </source>
</evidence>
<organism evidence="1 2">
    <name type="scientific">Pleuronectes platessa</name>
    <name type="common">European plaice</name>
    <dbReference type="NCBI Taxonomy" id="8262"/>
    <lineage>
        <taxon>Eukaryota</taxon>
        <taxon>Metazoa</taxon>
        <taxon>Chordata</taxon>
        <taxon>Craniata</taxon>
        <taxon>Vertebrata</taxon>
        <taxon>Euteleostomi</taxon>
        <taxon>Actinopterygii</taxon>
        <taxon>Neopterygii</taxon>
        <taxon>Teleostei</taxon>
        <taxon>Neoteleostei</taxon>
        <taxon>Acanthomorphata</taxon>
        <taxon>Carangaria</taxon>
        <taxon>Pleuronectiformes</taxon>
        <taxon>Pleuronectoidei</taxon>
        <taxon>Pleuronectidae</taxon>
        <taxon>Pleuronectes</taxon>
    </lineage>
</organism>
<reference evidence="1" key="1">
    <citation type="submission" date="2020-03" db="EMBL/GenBank/DDBJ databases">
        <authorList>
            <person name="Weist P."/>
        </authorList>
    </citation>
    <scope>NUCLEOTIDE SEQUENCE</scope>
</reference>
<proteinExistence type="predicted"/>
<dbReference type="Proteomes" id="UP001153269">
    <property type="component" value="Unassembled WGS sequence"/>
</dbReference>
<sequence>MEVAVFWVCRVQVLARPWAALSASRRTYHGAVLGGLLVCSQLSAPRLALAAPPAVLTAGPPCRGSLARRRPCTSHRAIGRSPRRAVEYDQPTLHPVLSACVHRVTGSEHALPIRRGVS</sequence>
<comment type="caution">
    <text evidence="1">The sequence shown here is derived from an EMBL/GenBank/DDBJ whole genome shotgun (WGS) entry which is preliminary data.</text>
</comment>
<gene>
    <name evidence="1" type="ORF">PLEPLA_LOCUS18611</name>
</gene>
<keyword evidence="2" id="KW-1185">Reference proteome</keyword>